<reference evidence="1 2" key="1">
    <citation type="submission" date="2022-03" db="EMBL/GenBank/DDBJ databases">
        <title>Ignatzschineria rhizosphaerae HR5S32.</title>
        <authorList>
            <person name="Sun J.Q."/>
            <person name="Feng J.Y."/>
        </authorList>
    </citation>
    <scope>NUCLEOTIDE SEQUENCE [LARGE SCALE GENOMIC DNA]</scope>
    <source>
        <strain evidence="1 2">HR5S32</strain>
    </source>
</reference>
<keyword evidence="2" id="KW-1185">Reference proteome</keyword>
<accession>A0ABY3X9U5</accession>
<evidence type="ECO:0000313" key="1">
    <source>
        <dbReference type="EMBL" id="UNM97486.1"/>
    </source>
</evidence>
<dbReference type="SUPFAM" id="SSF53649">
    <property type="entry name" value="Alkaline phosphatase-like"/>
    <property type="match status" value="1"/>
</dbReference>
<proteinExistence type="predicted"/>
<dbReference type="PANTHER" id="PTHR10151:SF120">
    <property type="entry name" value="BIS(5'-ADENOSYL)-TRIPHOSPHATASE"/>
    <property type="match status" value="1"/>
</dbReference>
<dbReference type="RefSeq" id="WP_242153079.1">
    <property type="nucleotide sequence ID" value="NZ_CP093379.1"/>
</dbReference>
<protein>
    <submittedName>
        <fullName evidence="1">Alkaline phosphatase family protein</fullName>
    </submittedName>
</protein>
<dbReference type="Gene3D" id="3.40.720.10">
    <property type="entry name" value="Alkaline Phosphatase, subunit A"/>
    <property type="match status" value="1"/>
</dbReference>
<dbReference type="InterPro" id="IPR017850">
    <property type="entry name" value="Alkaline_phosphatase_core_sf"/>
</dbReference>
<name>A0ABY3X9U5_9GAMM</name>
<dbReference type="InterPro" id="IPR002591">
    <property type="entry name" value="Phosphodiest/P_Trfase"/>
</dbReference>
<gene>
    <name evidence="1" type="ORF">MMG00_06495</name>
</gene>
<dbReference type="Proteomes" id="UP000829542">
    <property type="component" value="Chromosome"/>
</dbReference>
<dbReference type="PANTHER" id="PTHR10151">
    <property type="entry name" value="ECTONUCLEOTIDE PYROPHOSPHATASE/PHOSPHODIESTERASE"/>
    <property type="match status" value="1"/>
</dbReference>
<dbReference type="Pfam" id="PF01663">
    <property type="entry name" value="Phosphodiest"/>
    <property type="match status" value="1"/>
</dbReference>
<sequence>MMKVILIILDGLNYQVAEKTMGYLLAQCKAQKGHLRAIESVPPALSRPLYETILTGKTAKESGIISNETTQRSKEQSIFHYTKSLGKIGAAAASHWFSELYNHTPFEPIDWRFVANPNLTIPYGIFYFDWHYPDSHTFSDAEYLRVNYNPDFLLIHPMGIDYSGNLYGGNSIEYHNSTRLIDEVFAHYLPIWLEEEYQIFITSDHGINNKNQRYSHTKEIEIQTKIPLFIFGSTHKQLQPKMIEQTDLCSTICQLLENNYDCNL</sequence>
<dbReference type="EMBL" id="CP093379">
    <property type="protein sequence ID" value="UNM97486.1"/>
    <property type="molecule type" value="Genomic_DNA"/>
</dbReference>
<organism evidence="1 2">
    <name type="scientific">Ignatzschineria rhizosphaerae</name>
    <dbReference type="NCBI Taxonomy" id="2923279"/>
    <lineage>
        <taxon>Bacteria</taxon>
        <taxon>Pseudomonadati</taxon>
        <taxon>Pseudomonadota</taxon>
        <taxon>Gammaproteobacteria</taxon>
        <taxon>Cardiobacteriales</taxon>
        <taxon>Ignatzschineriaceae</taxon>
        <taxon>Ignatzschineria</taxon>
    </lineage>
</organism>
<evidence type="ECO:0000313" key="2">
    <source>
        <dbReference type="Proteomes" id="UP000829542"/>
    </source>
</evidence>